<dbReference type="InterPro" id="IPR001279">
    <property type="entry name" value="Metallo-B-lactamas"/>
</dbReference>
<dbReference type="SUPFAM" id="SSF56281">
    <property type="entry name" value="Metallo-hydrolase/oxidoreductase"/>
    <property type="match status" value="1"/>
</dbReference>
<dbReference type="CDD" id="cd07731">
    <property type="entry name" value="ComA-like_MBL-fold"/>
    <property type="match status" value="1"/>
</dbReference>
<feature type="domain" description="Metallo-beta-lactamase" evidence="2">
    <location>
        <begin position="35"/>
        <end position="226"/>
    </location>
</feature>
<dbReference type="GO" id="GO:0016787">
    <property type="term" value="F:hydrolase activity"/>
    <property type="evidence" value="ECO:0007669"/>
    <property type="project" value="UniProtKB-KW"/>
</dbReference>
<protein>
    <submittedName>
        <fullName evidence="3">MBL fold metallo-hydrolase</fullName>
    </submittedName>
</protein>
<feature type="signal peptide" evidence="1">
    <location>
        <begin position="1"/>
        <end position="21"/>
    </location>
</feature>
<feature type="chain" id="PRO_5030861408" evidence="1">
    <location>
        <begin position="22"/>
        <end position="273"/>
    </location>
</feature>
<dbReference type="SMART" id="SM00849">
    <property type="entry name" value="Lactamase_B"/>
    <property type="match status" value="1"/>
</dbReference>
<dbReference type="RefSeq" id="WP_169297501.1">
    <property type="nucleotide sequence ID" value="NZ_JABBNI010000015.1"/>
</dbReference>
<sequence>MKKRVMILCIIVILATGNVFAKQNKYEVHFLDTGQSDCILIKTDTKNYLIDTGASYYSDKVLKYLDLNGVNKIDTVILTHYHDDHYGGLTKIADSIKVDKVLLPMHNDKMKYDMYKQLSKRGIDVKYIANNYVLKEEKMNLKALTPFKEDKRLENNNSIILQGEIDGVNYLFAGDCEKAEEEYMIKNNRINCCDVLKVPHHGLNTSSTEDFLRITLPKVAIVTSNGVESPENKVLDRIGKMGTLIIRTDLQGDVVIKNGSLKMSRSDLSIKIK</sequence>
<dbReference type="InterPro" id="IPR052159">
    <property type="entry name" value="Competence_DNA_uptake"/>
</dbReference>
<accession>A0A7Y0HPC4</accession>
<dbReference type="AlphaFoldDB" id="A0A7Y0HPC4"/>
<dbReference type="EMBL" id="JABBNI010000015">
    <property type="protein sequence ID" value="NMM62896.1"/>
    <property type="molecule type" value="Genomic_DNA"/>
</dbReference>
<evidence type="ECO:0000313" key="3">
    <source>
        <dbReference type="EMBL" id="NMM62896.1"/>
    </source>
</evidence>
<dbReference type="Proteomes" id="UP000537131">
    <property type="component" value="Unassembled WGS sequence"/>
</dbReference>
<evidence type="ECO:0000256" key="1">
    <source>
        <dbReference type="SAM" id="SignalP"/>
    </source>
</evidence>
<dbReference type="Pfam" id="PF00753">
    <property type="entry name" value="Lactamase_B"/>
    <property type="match status" value="1"/>
</dbReference>
<comment type="caution">
    <text evidence="3">The sequence shown here is derived from an EMBL/GenBank/DDBJ whole genome shotgun (WGS) entry which is preliminary data.</text>
</comment>
<reference evidence="3 4" key="1">
    <citation type="submission" date="2020-04" db="EMBL/GenBank/DDBJ databases">
        <authorList>
            <person name="Doyle D.A."/>
        </authorList>
    </citation>
    <scope>NUCLEOTIDE SEQUENCE [LARGE SCALE GENOMIC DNA]</scope>
    <source>
        <strain evidence="3 4">P21</strain>
    </source>
</reference>
<dbReference type="PANTHER" id="PTHR30619:SF1">
    <property type="entry name" value="RECOMBINATION PROTEIN 2"/>
    <property type="match status" value="1"/>
</dbReference>
<dbReference type="Gene3D" id="3.60.15.10">
    <property type="entry name" value="Ribonuclease Z/Hydroxyacylglutathione hydrolase-like"/>
    <property type="match status" value="1"/>
</dbReference>
<proteinExistence type="predicted"/>
<keyword evidence="3" id="KW-0378">Hydrolase</keyword>
<organism evidence="3 4">
    <name type="scientific">Clostridium muellerianum</name>
    <dbReference type="NCBI Taxonomy" id="2716538"/>
    <lineage>
        <taxon>Bacteria</taxon>
        <taxon>Bacillati</taxon>
        <taxon>Bacillota</taxon>
        <taxon>Clostridia</taxon>
        <taxon>Eubacteriales</taxon>
        <taxon>Clostridiaceae</taxon>
        <taxon>Clostridium</taxon>
    </lineage>
</organism>
<dbReference type="PANTHER" id="PTHR30619">
    <property type="entry name" value="DNA INTERNALIZATION/COMPETENCE PROTEIN COMEC/REC2"/>
    <property type="match status" value="1"/>
</dbReference>
<evidence type="ECO:0000313" key="4">
    <source>
        <dbReference type="Proteomes" id="UP000537131"/>
    </source>
</evidence>
<evidence type="ECO:0000259" key="2">
    <source>
        <dbReference type="SMART" id="SM00849"/>
    </source>
</evidence>
<dbReference type="InterPro" id="IPR036866">
    <property type="entry name" value="RibonucZ/Hydroxyglut_hydro"/>
</dbReference>
<gene>
    <name evidence="3" type="ORF">HBE96_09315</name>
</gene>
<keyword evidence="1" id="KW-0732">Signal</keyword>
<name>A0A7Y0HPC4_9CLOT</name>
<dbReference type="InterPro" id="IPR035681">
    <property type="entry name" value="ComA-like_MBL"/>
</dbReference>
<reference evidence="3 4" key="2">
    <citation type="submission" date="2020-06" db="EMBL/GenBank/DDBJ databases">
        <title>Complete Genome Sequence of Clostridium muelleri sp. nov. P21T, an Acid-Alcohol Producing Acetogen Isolated from Old Hay.</title>
        <authorList>
            <person name="Duncan K.E."/>
            <person name="Tanner R.S."/>
        </authorList>
    </citation>
    <scope>NUCLEOTIDE SEQUENCE [LARGE SCALE GENOMIC DNA]</scope>
    <source>
        <strain evidence="3 4">P21</strain>
    </source>
</reference>
<keyword evidence="4" id="KW-1185">Reference proteome</keyword>